<gene>
    <name evidence="2" type="ORF">PIB30_039583</name>
</gene>
<evidence type="ECO:0000256" key="1">
    <source>
        <dbReference type="SAM" id="MobiDB-lite"/>
    </source>
</evidence>
<protein>
    <submittedName>
        <fullName evidence="2">Uncharacterized protein</fullName>
    </submittedName>
</protein>
<evidence type="ECO:0000313" key="3">
    <source>
        <dbReference type="Proteomes" id="UP001341840"/>
    </source>
</evidence>
<feature type="compositionally biased region" description="Basic and acidic residues" evidence="1">
    <location>
        <begin position="1"/>
        <end position="25"/>
    </location>
</feature>
<keyword evidence="3" id="KW-1185">Reference proteome</keyword>
<comment type="caution">
    <text evidence="2">The sequence shown here is derived from an EMBL/GenBank/DDBJ whole genome shotgun (WGS) entry which is preliminary data.</text>
</comment>
<sequence length="59" mass="7131">MVTSKERQRWQKNEKHEKEYRDSFKRSGKSFSPTRRMQRRGGSNWKKSGEEPPPLCFSK</sequence>
<name>A0ABU6XDY4_9FABA</name>
<proteinExistence type="predicted"/>
<dbReference type="EMBL" id="JASCZI010211658">
    <property type="protein sequence ID" value="MED6195611.1"/>
    <property type="molecule type" value="Genomic_DNA"/>
</dbReference>
<evidence type="ECO:0000313" key="2">
    <source>
        <dbReference type="EMBL" id="MED6195611.1"/>
    </source>
</evidence>
<feature type="region of interest" description="Disordered" evidence="1">
    <location>
        <begin position="1"/>
        <end position="59"/>
    </location>
</feature>
<reference evidence="2 3" key="1">
    <citation type="journal article" date="2023" name="Plants (Basel)">
        <title>Bridging the Gap: Combining Genomics and Transcriptomics Approaches to Understand Stylosanthes scabra, an Orphan Legume from the Brazilian Caatinga.</title>
        <authorList>
            <person name="Ferreira-Neto J.R.C."/>
            <person name="da Silva M.D."/>
            <person name="Binneck E."/>
            <person name="de Melo N.F."/>
            <person name="da Silva R.H."/>
            <person name="de Melo A.L.T.M."/>
            <person name="Pandolfi V."/>
            <person name="Bustamante F.O."/>
            <person name="Brasileiro-Vidal A.C."/>
            <person name="Benko-Iseppon A.M."/>
        </authorList>
    </citation>
    <scope>NUCLEOTIDE SEQUENCE [LARGE SCALE GENOMIC DNA]</scope>
    <source>
        <tissue evidence="2">Leaves</tissue>
    </source>
</reference>
<accession>A0ABU6XDY4</accession>
<organism evidence="2 3">
    <name type="scientific">Stylosanthes scabra</name>
    <dbReference type="NCBI Taxonomy" id="79078"/>
    <lineage>
        <taxon>Eukaryota</taxon>
        <taxon>Viridiplantae</taxon>
        <taxon>Streptophyta</taxon>
        <taxon>Embryophyta</taxon>
        <taxon>Tracheophyta</taxon>
        <taxon>Spermatophyta</taxon>
        <taxon>Magnoliopsida</taxon>
        <taxon>eudicotyledons</taxon>
        <taxon>Gunneridae</taxon>
        <taxon>Pentapetalae</taxon>
        <taxon>rosids</taxon>
        <taxon>fabids</taxon>
        <taxon>Fabales</taxon>
        <taxon>Fabaceae</taxon>
        <taxon>Papilionoideae</taxon>
        <taxon>50 kb inversion clade</taxon>
        <taxon>dalbergioids sensu lato</taxon>
        <taxon>Dalbergieae</taxon>
        <taxon>Pterocarpus clade</taxon>
        <taxon>Stylosanthes</taxon>
    </lineage>
</organism>
<feature type="non-terminal residue" evidence="2">
    <location>
        <position position="59"/>
    </location>
</feature>
<dbReference type="Proteomes" id="UP001341840">
    <property type="component" value="Unassembled WGS sequence"/>
</dbReference>